<dbReference type="OrthoDB" id="5195621at2"/>
<evidence type="ECO:0000313" key="1">
    <source>
        <dbReference type="EMBL" id="SNR29244.1"/>
    </source>
</evidence>
<keyword evidence="2" id="KW-1185">Reference proteome</keyword>
<dbReference type="AlphaFoldDB" id="A0A238V583"/>
<sequence length="94" mass="10367">MRRDLANARMGQFVGADGRTYSLRASRIEGPEIEDLIEAGWPVVTYVAGGRLLWHDEDDAWPAWADARTAPETVTSGRWESADGALAVVPVWPE</sequence>
<dbReference type="RefSeq" id="WP_089334921.1">
    <property type="nucleotide sequence ID" value="NZ_FZNO01000002.1"/>
</dbReference>
<dbReference type="EMBL" id="FZNO01000002">
    <property type="protein sequence ID" value="SNR29244.1"/>
    <property type="molecule type" value="Genomic_DNA"/>
</dbReference>
<protein>
    <submittedName>
        <fullName evidence="1">Uncharacterized protein</fullName>
    </submittedName>
</protein>
<proteinExistence type="predicted"/>
<evidence type="ECO:0000313" key="2">
    <source>
        <dbReference type="Proteomes" id="UP000198403"/>
    </source>
</evidence>
<dbReference type="Proteomes" id="UP000198403">
    <property type="component" value="Unassembled WGS sequence"/>
</dbReference>
<name>A0A238V583_9ACTN</name>
<gene>
    <name evidence="1" type="ORF">SAMN06272737_10229</name>
</gene>
<organism evidence="1 2">
    <name type="scientific">Blastococcus mobilis</name>
    <dbReference type="NCBI Taxonomy" id="1938746"/>
    <lineage>
        <taxon>Bacteria</taxon>
        <taxon>Bacillati</taxon>
        <taxon>Actinomycetota</taxon>
        <taxon>Actinomycetes</taxon>
        <taxon>Geodermatophilales</taxon>
        <taxon>Geodermatophilaceae</taxon>
        <taxon>Blastococcus</taxon>
    </lineage>
</organism>
<accession>A0A238V583</accession>
<reference evidence="1 2" key="1">
    <citation type="submission" date="2017-06" db="EMBL/GenBank/DDBJ databases">
        <authorList>
            <person name="Kim H.J."/>
            <person name="Triplett B.A."/>
        </authorList>
    </citation>
    <scope>NUCLEOTIDE SEQUENCE [LARGE SCALE GENOMIC DNA]</scope>
    <source>
        <strain evidence="1 2">DSM 44272</strain>
    </source>
</reference>